<dbReference type="SUPFAM" id="SSF54523">
    <property type="entry name" value="Pili subunits"/>
    <property type="match status" value="1"/>
</dbReference>
<dbReference type="InterPro" id="IPR027558">
    <property type="entry name" value="Pre_pil_HX9DG_C"/>
</dbReference>
<feature type="compositionally biased region" description="Polar residues" evidence="2">
    <location>
        <begin position="262"/>
        <end position="272"/>
    </location>
</feature>
<name>A0A402CVN9_9BACT</name>
<dbReference type="EMBL" id="AP025739">
    <property type="protein sequence ID" value="BDI30474.1"/>
    <property type="molecule type" value="Genomic_DNA"/>
</dbReference>
<dbReference type="Proteomes" id="UP000287394">
    <property type="component" value="Chromosome"/>
</dbReference>
<proteinExistence type="predicted"/>
<dbReference type="Gene3D" id="3.30.700.10">
    <property type="entry name" value="Glycoprotein, Type 4 Pilin"/>
    <property type="match status" value="1"/>
</dbReference>
<dbReference type="NCBIfam" id="TIGR02532">
    <property type="entry name" value="IV_pilin_GFxxxE"/>
    <property type="match status" value="1"/>
</dbReference>
<dbReference type="InterPro" id="IPR000983">
    <property type="entry name" value="Bac_GSPG_pilin"/>
</dbReference>
<evidence type="ECO:0000256" key="1">
    <source>
        <dbReference type="ARBA" id="ARBA00022481"/>
    </source>
</evidence>
<protein>
    <submittedName>
        <fullName evidence="4">Uncharacterized protein</fullName>
    </submittedName>
</protein>
<keyword evidence="1" id="KW-0488">Methylation</keyword>
<sequence>MSYRKVRAFTLIELLVAIAIIAILAAILFPVFAKAREKARQISCASNMKQLTLAVIQYTQDSDEVYPIGTDNIAPDASSTSWVLKVMPYVKSVAAFACPDDSKGGLISSWEGTGVSYAANGYQPFAGWAWSGASSNLRGVMGNTWFPIGFGSPGIPEALSQAQVSQPAGSILLAEKHNDDESRYNSFGNYSGVASYGALIMGVGAEWSAPPSVSPFGAQKLPSPKLTGTGYDLDQNGAVSATHTGRANFAFCDGHVKSMIPSATNPNGSDNGTAAEDPLNMWDCRRN</sequence>
<dbReference type="KEGG" id="ccot:CCAX7_25250"/>
<dbReference type="PANTHER" id="PTHR30093">
    <property type="entry name" value="GENERAL SECRETION PATHWAY PROTEIN G"/>
    <property type="match status" value="1"/>
</dbReference>
<dbReference type="InterPro" id="IPR011453">
    <property type="entry name" value="DUF1559"/>
</dbReference>
<reference evidence="4 5" key="1">
    <citation type="journal article" date="2019" name="Int. J. Syst. Evol. Microbiol.">
        <title>Capsulimonas corticalis gen. nov., sp. nov., an aerobic capsulated bacterium, of a novel bacterial order, Capsulimonadales ord. nov., of the class Armatimonadia of the phylum Armatimonadetes.</title>
        <authorList>
            <person name="Li J."/>
            <person name="Kudo C."/>
            <person name="Tonouchi A."/>
        </authorList>
    </citation>
    <scope>NUCLEOTIDE SEQUENCE [LARGE SCALE GENOMIC DNA]</scope>
    <source>
        <strain evidence="4 5">AX-7</strain>
    </source>
</reference>
<dbReference type="Pfam" id="PF07963">
    <property type="entry name" value="N_methyl"/>
    <property type="match status" value="1"/>
</dbReference>
<evidence type="ECO:0000256" key="3">
    <source>
        <dbReference type="SAM" id="Phobius"/>
    </source>
</evidence>
<evidence type="ECO:0000313" key="5">
    <source>
        <dbReference type="Proteomes" id="UP000287394"/>
    </source>
</evidence>
<gene>
    <name evidence="4" type="ORF">CCAX7_25250</name>
</gene>
<dbReference type="PRINTS" id="PR00813">
    <property type="entry name" value="BCTERIALGSPG"/>
</dbReference>
<dbReference type="GO" id="GO:0015628">
    <property type="term" value="P:protein secretion by the type II secretion system"/>
    <property type="evidence" value="ECO:0007669"/>
    <property type="project" value="InterPro"/>
</dbReference>
<feature type="region of interest" description="Disordered" evidence="2">
    <location>
        <begin position="262"/>
        <end position="287"/>
    </location>
</feature>
<keyword evidence="3" id="KW-1133">Transmembrane helix</keyword>
<dbReference type="GO" id="GO:0015627">
    <property type="term" value="C:type II protein secretion system complex"/>
    <property type="evidence" value="ECO:0007669"/>
    <property type="project" value="InterPro"/>
</dbReference>
<accession>A0A402CVN9</accession>
<evidence type="ECO:0000256" key="2">
    <source>
        <dbReference type="SAM" id="MobiDB-lite"/>
    </source>
</evidence>
<keyword evidence="3" id="KW-0472">Membrane</keyword>
<keyword evidence="3" id="KW-0812">Transmembrane</keyword>
<organism evidence="4 5">
    <name type="scientific">Capsulimonas corticalis</name>
    <dbReference type="NCBI Taxonomy" id="2219043"/>
    <lineage>
        <taxon>Bacteria</taxon>
        <taxon>Bacillati</taxon>
        <taxon>Armatimonadota</taxon>
        <taxon>Armatimonadia</taxon>
        <taxon>Capsulimonadales</taxon>
        <taxon>Capsulimonadaceae</taxon>
        <taxon>Capsulimonas</taxon>
    </lineage>
</organism>
<dbReference type="RefSeq" id="WP_119321426.1">
    <property type="nucleotide sequence ID" value="NZ_AP025739.1"/>
</dbReference>
<keyword evidence="5" id="KW-1185">Reference proteome</keyword>
<dbReference type="AlphaFoldDB" id="A0A402CVN9"/>
<dbReference type="InterPro" id="IPR012902">
    <property type="entry name" value="N_methyl_site"/>
</dbReference>
<dbReference type="NCBIfam" id="TIGR04294">
    <property type="entry name" value="pre_pil_HX9DG"/>
    <property type="match status" value="1"/>
</dbReference>
<dbReference type="OrthoDB" id="255848at2"/>
<evidence type="ECO:0000313" key="4">
    <source>
        <dbReference type="EMBL" id="BDI30474.1"/>
    </source>
</evidence>
<dbReference type="Pfam" id="PF07596">
    <property type="entry name" value="SBP_bac_10"/>
    <property type="match status" value="1"/>
</dbReference>
<dbReference type="InterPro" id="IPR045584">
    <property type="entry name" value="Pilin-like"/>
</dbReference>
<feature type="transmembrane region" description="Helical" evidence="3">
    <location>
        <begin position="12"/>
        <end position="33"/>
    </location>
</feature>